<reference evidence="1 2" key="1">
    <citation type="journal article" date="2023" name="Plants (Basel)">
        <title>Bridging the Gap: Combining Genomics and Transcriptomics Approaches to Understand Stylosanthes scabra, an Orphan Legume from the Brazilian Caatinga.</title>
        <authorList>
            <person name="Ferreira-Neto J.R.C."/>
            <person name="da Silva M.D."/>
            <person name="Binneck E."/>
            <person name="de Melo N.F."/>
            <person name="da Silva R.H."/>
            <person name="de Melo A.L.T.M."/>
            <person name="Pandolfi V."/>
            <person name="Bustamante F.O."/>
            <person name="Brasileiro-Vidal A.C."/>
            <person name="Benko-Iseppon A.M."/>
        </authorList>
    </citation>
    <scope>NUCLEOTIDE SEQUENCE [LARGE SCALE GENOMIC DNA]</scope>
    <source>
        <tissue evidence="1">Leaves</tissue>
    </source>
</reference>
<keyword evidence="2" id="KW-1185">Reference proteome</keyword>
<sequence length="164" mass="18762">MLVIVLIRSKSTRNSRSDFTIHGPNFTVHLPEFTVHRLNFIIFTPKLTSSRTASFQLMNGLRRNILRWIFGFRFLLPLPKPATHPLRFADSRPLIAAPGVFVLLLPPLSLLSSSPAPTQLPLLFLCRSFFSASVSLFFFRSCMWVFKLEEVQLRDTKAKCLNGR</sequence>
<evidence type="ECO:0000313" key="2">
    <source>
        <dbReference type="Proteomes" id="UP001341840"/>
    </source>
</evidence>
<evidence type="ECO:0000313" key="1">
    <source>
        <dbReference type="EMBL" id="MED6200627.1"/>
    </source>
</evidence>
<comment type="caution">
    <text evidence="1">The sequence shown here is derived from an EMBL/GenBank/DDBJ whole genome shotgun (WGS) entry which is preliminary data.</text>
</comment>
<protein>
    <recommendedName>
        <fullName evidence="3">Transmembrane protein</fullName>
    </recommendedName>
</protein>
<evidence type="ECO:0008006" key="3">
    <source>
        <dbReference type="Google" id="ProtNLM"/>
    </source>
</evidence>
<organism evidence="1 2">
    <name type="scientific">Stylosanthes scabra</name>
    <dbReference type="NCBI Taxonomy" id="79078"/>
    <lineage>
        <taxon>Eukaryota</taxon>
        <taxon>Viridiplantae</taxon>
        <taxon>Streptophyta</taxon>
        <taxon>Embryophyta</taxon>
        <taxon>Tracheophyta</taxon>
        <taxon>Spermatophyta</taxon>
        <taxon>Magnoliopsida</taxon>
        <taxon>eudicotyledons</taxon>
        <taxon>Gunneridae</taxon>
        <taxon>Pentapetalae</taxon>
        <taxon>rosids</taxon>
        <taxon>fabids</taxon>
        <taxon>Fabales</taxon>
        <taxon>Fabaceae</taxon>
        <taxon>Papilionoideae</taxon>
        <taxon>50 kb inversion clade</taxon>
        <taxon>dalbergioids sensu lato</taxon>
        <taxon>Dalbergieae</taxon>
        <taxon>Pterocarpus clade</taxon>
        <taxon>Stylosanthes</taxon>
    </lineage>
</organism>
<name>A0ABU6XQL6_9FABA</name>
<proteinExistence type="predicted"/>
<dbReference type="Proteomes" id="UP001341840">
    <property type="component" value="Unassembled WGS sequence"/>
</dbReference>
<accession>A0ABU6XQL6</accession>
<dbReference type="EMBL" id="JASCZI010212967">
    <property type="protein sequence ID" value="MED6200627.1"/>
    <property type="molecule type" value="Genomic_DNA"/>
</dbReference>
<gene>
    <name evidence="1" type="ORF">PIB30_087081</name>
</gene>